<dbReference type="RefSeq" id="WP_145044220.1">
    <property type="nucleotide sequence ID" value="NZ_CP036347.1"/>
</dbReference>
<dbReference type="EMBL" id="CP036347">
    <property type="protein sequence ID" value="QDU05703.1"/>
    <property type="molecule type" value="Genomic_DNA"/>
</dbReference>
<evidence type="ECO:0000313" key="3">
    <source>
        <dbReference type="Proteomes" id="UP000320722"/>
    </source>
</evidence>
<evidence type="ECO:0008006" key="4">
    <source>
        <dbReference type="Google" id="ProtNLM"/>
    </source>
</evidence>
<proteinExistence type="predicted"/>
<feature type="region of interest" description="Disordered" evidence="1">
    <location>
        <begin position="494"/>
        <end position="513"/>
    </location>
</feature>
<dbReference type="AlphaFoldDB" id="A0A517WKD0"/>
<evidence type="ECO:0000313" key="2">
    <source>
        <dbReference type="EMBL" id="QDU05703.1"/>
    </source>
</evidence>
<gene>
    <name evidence="2" type="ORF">V6x_54440</name>
</gene>
<name>A0A517WKD0_9PLAN</name>
<reference evidence="2 3" key="1">
    <citation type="submission" date="2019-02" db="EMBL/GenBank/DDBJ databases">
        <title>Deep-cultivation of Planctomycetes and their phenomic and genomic characterization uncovers novel biology.</title>
        <authorList>
            <person name="Wiegand S."/>
            <person name="Jogler M."/>
            <person name="Boedeker C."/>
            <person name="Pinto D."/>
            <person name="Vollmers J."/>
            <person name="Rivas-Marin E."/>
            <person name="Kohn T."/>
            <person name="Peeters S.H."/>
            <person name="Heuer A."/>
            <person name="Rast P."/>
            <person name="Oberbeckmann S."/>
            <person name="Bunk B."/>
            <person name="Jeske O."/>
            <person name="Meyerdierks A."/>
            <person name="Storesund J.E."/>
            <person name="Kallscheuer N."/>
            <person name="Luecker S."/>
            <person name="Lage O.M."/>
            <person name="Pohl T."/>
            <person name="Merkel B.J."/>
            <person name="Hornburger P."/>
            <person name="Mueller R.-W."/>
            <person name="Bruemmer F."/>
            <person name="Labrenz M."/>
            <person name="Spormann A.M."/>
            <person name="Op den Camp H."/>
            <person name="Overmann J."/>
            <person name="Amann R."/>
            <person name="Jetten M.S.M."/>
            <person name="Mascher T."/>
            <person name="Medema M.H."/>
            <person name="Devos D.P."/>
            <person name="Kaster A.-K."/>
            <person name="Ovreas L."/>
            <person name="Rohde M."/>
            <person name="Galperin M.Y."/>
            <person name="Jogler C."/>
        </authorList>
    </citation>
    <scope>NUCLEOTIDE SEQUENCE [LARGE SCALE GENOMIC DNA]</scope>
    <source>
        <strain evidence="2 3">V6</strain>
    </source>
</reference>
<sequence>MKIQEMSMSKTCILGFMILISLSGGEGQAQSVKDQHWKRIVDGESVAVALTGRKQEQAYRDLCYVLTSYMKSYLAASPNSAAYVRELFRLGTFCEYGGQLHDALACYDGCRSFPDAVRTATWNGVPLETVIEQRRVFVLESLTNNLMSRRSGTRSGNYFFSGFEHHKGSISKVFHVAYGEAHKPLKPTEAVRVMLRKIPADQEKEGEKIGRQLLAAKNLDCDVEIRTGMVVFSVYDRINGRPYGNEHRTKYLADILHQARQRMRKVYFDGGGTRPLLYVFANLYRGEELAQKMSIAVHSRGKNELEGYYVPLDNSIVLRKGLLVDNEWYLGTAMHELVHAEVKADLPFAPRWLDECLATLHEETSNGNPIDNYRLFYVQAAIDQNKLPSLSDFISSDISQWYGEEAPLLAAMARYFGIYLIENGNQRVLDSLYKELRAADFKNPPDHIQLVSRLMRKPIGKLDSDFRNFVRKRNPPLSKWRDLRSAISRYVHNLDDKDDKQENSDSGKAQRSK</sequence>
<evidence type="ECO:0000256" key="1">
    <source>
        <dbReference type="SAM" id="MobiDB-lite"/>
    </source>
</evidence>
<organism evidence="2 3">
    <name type="scientific">Gimesia chilikensis</name>
    <dbReference type="NCBI Taxonomy" id="2605989"/>
    <lineage>
        <taxon>Bacteria</taxon>
        <taxon>Pseudomonadati</taxon>
        <taxon>Planctomycetota</taxon>
        <taxon>Planctomycetia</taxon>
        <taxon>Planctomycetales</taxon>
        <taxon>Planctomycetaceae</taxon>
        <taxon>Gimesia</taxon>
    </lineage>
</organism>
<protein>
    <recommendedName>
        <fullName evidence="4">DUF1570 domain-containing protein</fullName>
    </recommendedName>
</protein>
<feature type="compositionally biased region" description="Basic and acidic residues" evidence="1">
    <location>
        <begin position="494"/>
        <end position="505"/>
    </location>
</feature>
<accession>A0A517WKD0</accession>
<dbReference type="Proteomes" id="UP000320722">
    <property type="component" value="Chromosome"/>
</dbReference>